<dbReference type="EMBL" id="AP017928">
    <property type="protein sequence ID" value="BBA35951.1"/>
    <property type="molecule type" value="Genomic_DNA"/>
</dbReference>
<dbReference type="PANTHER" id="PTHR43201:SF5">
    <property type="entry name" value="MEDIUM-CHAIN ACYL-COA LIGASE ACSF2, MITOCHONDRIAL"/>
    <property type="match status" value="1"/>
</dbReference>
<sequence length="487" mass="53655">MNLVDVFRLTAERQPDHPAIIGPGEQDMLLYSELQQKIEVLAEQLKALGIEPGASVGLHYPSGREYILLTYAVWSCGGCIVPIATELLPTEKLKIVREIHMDWVISEAKSANVIEPCCEGAARTIAPEIVLLRAKSFREHPGDFSGTNAAFLRFTSGTTGTSKGVVLSHETILERIKAANDVLEIGPRDRVIWLLSMSYHFAVSIVAYLSFGATTVLCKNHLGRTIIETARVNEGTLIYGSPVHYEMMAHDRGSAMLPSLRLAISTASSLRKDIADAFSRRFGKPLSEAYGIIEVGLPCINIDNPSEKRGSVGKLLPAYQLRLDDIGLGDEMKAIRLKGPGFLDAYYEPWQPRPEIMKDGWFASGDLGRLDEDGYLYILGRSKEMVNVAGMKFFPQEVEAALALHPSIREACVYSHPHKRLGEVAHAQVVLAEGIEAPPAEAELIEHCANHLAPFKVPEKIEYVRALAKTASGKLIRRELSPRDIQP</sequence>
<dbReference type="PROSITE" id="PS00455">
    <property type="entry name" value="AMP_BINDING"/>
    <property type="match status" value="1"/>
</dbReference>
<comment type="similarity">
    <text evidence="1">Belongs to the ATP-dependent AMP-binding enzyme family.</text>
</comment>
<dbReference type="PANTHER" id="PTHR43201">
    <property type="entry name" value="ACYL-COA SYNTHETASE"/>
    <property type="match status" value="1"/>
</dbReference>
<reference evidence="5 6" key="1">
    <citation type="submission" date="2016-12" db="EMBL/GenBank/DDBJ databases">
        <title>Genome sequencing of Methylocaldum marinum.</title>
        <authorList>
            <person name="Takeuchi M."/>
            <person name="Kamagata Y."/>
            <person name="Hiraoka S."/>
            <person name="Oshima K."/>
            <person name="Hattori M."/>
            <person name="Iwasaki W."/>
        </authorList>
    </citation>
    <scope>NUCLEOTIDE SEQUENCE [LARGE SCALE GENOMIC DNA]</scope>
    <source>
        <strain evidence="5 6">S8</strain>
    </source>
</reference>
<keyword evidence="2 5" id="KW-0436">Ligase</keyword>
<dbReference type="Pfam" id="PF13193">
    <property type="entry name" value="AMP-binding_C"/>
    <property type="match status" value="1"/>
</dbReference>
<dbReference type="RefSeq" id="WP_119631215.1">
    <property type="nucleotide sequence ID" value="NZ_AP017928.1"/>
</dbReference>
<name>A0A250KY89_9GAMM</name>
<evidence type="ECO:0000256" key="1">
    <source>
        <dbReference type="ARBA" id="ARBA00006432"/>
    </source>
</evidence>
<dbReference type="InterPro" id="IPR045851">
    <property type="entry name" value="AMP-bd_C_sf"/>
</dbReference>
<dbReference type="Proteomes" id="UP000266313">
    <property type="component" value="Chromosome"/>
</dbReference>
<dbReference type="InterPro" id="IPR025110">
    <property type="entry name" value="AMP-bd_C"/>
</dbReference>
<dbReference type="Gene3D" id="3.40.50.12780">
    <property type="entry name" value="N-terminal domain of ligase-like"/>
    <property type="match status" value="1"/>
</dbReference>
<protein>
    <submittedName>
        <fullName evidence="5">AMP-dependent synthetase and ligase</fullName>
    </submittedName>
</protein>
<proteinExistence type="inferred from homology"/>
<dbReference type="Gene3D" id="3.30.300.30">
    <property type="match status" value="1"/>
</dbReference>
<gene>
    <name evidence="5" type="ORF">sS8_4020</name>
</gene>
<keyword evidence="6" id="KW-1185">Reference proteome</keyword>
<dbReference type="InterPro" id="IPR042099">
    <property type="entry name" value="ANL_N_sf"/>
</dbReference>
<evidence type="ECO:0000259" key="3">
    <source>
        <dbReference type="Pfam" id="PF00501"/>
    </source>
</evidence>
<feature type="domain" description="AMP-binding enzyme C-terminal" evidence="4">
    <location>
        <begin position="397"/>
        <end position="474"/>
    </location>
</feature>
<dbReference type="InterPro" id="IPR020845">
    <property type="entry name" value="AMP-binding_CS"/>
</dbReference>
<feature type="domain" description="AMP-dependent synthetase/ligase" evidence="3">
    <location>
        <begin position="8"/>
        <end position="328"/>
    </location>
</feature>
<dbReference type="AlphaFoldDB" id="A0A250KY89"/>
<evidence type="ECO:0000259" key="4">
    <source>
        <dbReference type="Pfam" id="PF13193"/>
    </source>
</evidence>
<accession>A0A250KY89</accession>
<dbReference type="InterPro" id="IPR000873">
    <property type="entry name" value="AMP-dep_synth/lig_dom"/>
</dbReference>
<dbReference type="GO" id="GO:0031956">
    <property type="term" value="F:medium-chain fatty acid-CoA ligase activity"/>
    <property type="evidence" value="ECO:0007669"/>
    <property type="project" value="TreeGrafter"/>
</dbReference>
<dbReference type="Pfam" id="PF00501">
    <property type="entry name" value="AMP-binding"/>
    <property type="match status" value="1"/>
</dbReference>
<dbReference type="SUPFAM" id="SSF56801">
    <property type="entry name" value="Acetyl-CoA synthetase-like"/>
    <property type="match status" value="1"/>
</dbReference>
<evidence type="ECO:0000256" key="2">
    <source>
        <dbReference type="ARBA" id="ARBA00022598"/>
    </source>
</evidence>
<evidence type="ECO:0000313" key="5">
    <source>
        <dbReference type="EMBL" id="BBA35951.1"/>
    </source>
</evidence>
<dbReference type="OrthoDB" id="9803968at2"/>
<organism evidence="5 6">
    <name type="scientific">Methylocaldum marinum</name>
    <dbReference type="NCBI Taxonomy" id="1432792"/>
    <lineage>
        <taxon>Bacteria</taxon>
        <taxon>Pseudomonadati</taxon>
        <taxon>Pseudomonadota</taxon>
        <taxon>Gammaproteobacteria</taxon>
        <taxon>Methylococcales</taxon>
        <taxon>Methylococcaceae</taxon>
        <taxon>Methylocaldum</taxon>
    </lineage>
</organism>
<dbReference type="GO" id="GO:0006631">
    <property type="term" value="P:fatty acid metabolic process"/>
    <property type="evidence" value="ECO:0007669"/>
    <property type="project" value="TreeGrafter"/>
</dbReference>
<dbReference type="KEGG" id="mmai:sS8_4020"/>
<evidence type="ECO:0000313" key="6">
    <source>
        <dbReference type="Proteomes" id="UP000266313"/>
    </source>
</evidence>